<dbReference type="GO" id="GO:0005634">
    <property type="term" value="C:nucleus"/>
    <property type="evidence" value="ECO:0007669"/>
    <property type="project" value="TreeGrafter"/>
</dbReference>
<dbReference type="GO" id="GO:0005524">
    <property type="term" value="F:ATP binding"/>
    <property type="evidence" value="ECO:0007669"/>
    <property type="project" value="UniProtKB-KW"/>
</dbReference>
<evidence type="ECO:0000259" key="7">
    <source>
        <dbReference type="PROSITE" id="PS50014"/>
    </source>
</evidence>
<dbReference type="InterPro" id="IPR018359">
    <property type="entry name" value="Bromodomain_CS"/>
</dbReference>
<feature type="compositionally biased region" description="Basic and acidic residues" evidence="6">
    <location>
        <begin position="304"/>
        <end position="324"/>
    </location>
</feature>
<dbReference type="Gene3D" id="3.40.50.300">
    <property type="entry name" value="P-loop containing nucleotide triphosphate hydrolases"/>
    <property type="match status" value="1"/>
</dbReference>
<dbReference type="InterPro" id="IPR003959">
    <property type="entry name" value="ATPase_AAA_core"/>
</dbReference>
<feature type="compositionally biased region" description="Basic and acidic residues" evidence="6">
    <location>
        <begin position="214"/>
        <end position="226"/>
    </location>
</feature>
<evidence type="ECO:0000256" key="1">
    <source>
        <dbReference type="ARBA" id="ARBA00006914"/>
    </source>
</evidence>
<dbReference type="InterPro" id="IPR036427">
    <property type="entry name" value="Bromodomain-like_sf"/>
</dbReference>
<organism evidence="8 9">
    <name type="scientific">Henosepilachna vigintioctopunctata</name>
    <dbReference type="NCBI Taxonomy" id="420089"/>
    <lineage>
        <taxon>Eukaryota</taxon>
        <taxon>Metazoa</taxon>
        <taxon>Ecdysozoa</taxon>
        <taxon>Arthropoda</taxon>
        <taxon>Hexapoda</taxon>
        <taxon>Insecta</taxon>
        <taxon>Pterygota</taxon>
        <taxon>Neoptera</taxon>
        <taxon>Endopterygota</taxon>
        <taxon>Coleoptera</taxon>
        <taxon>Polyphaga</taxon>
        <taxon>Cucujiformia</taxon>
        <taxon>Coccinelloidea</taxon>
        <taxon>Coccinellidae</taxon>
        <taxon>Epilachninae</taxon>
        <taxon>Epilachnini</taxon>
        <taxon>Henosepilachna</taxon>
    </lineage>
</organism>
<reference evidence="8 9" key="1">
    <citation type="submission" date="2023-03" db="EMBL/GenBank/DDBJ databases">
        <title>Genome insight into feeding habits of ladybird beetles.</title>
        <authorList>
            <person name="Li H.-S."/>
            <person name="Huang Y.-H."/>
            <person name="Pang H."/>
        </authorList>
    </citation>
    <scope>NUCLEOTIDE SEQUENCE [LARGE SCALE GENOMIC DNA]</scope>
    <source>
        <strain evidence="8">SYSU_2023b</strain>
        <tissue evidence="8">Whole body</tissue>
    </source>
</reference>
<dbReference type="InterPro" id="IPR003593">
    <property type="entry name" value="AAA+_ATPase"/>
</dbReference>
<feature type="compositionally biased region" description="Polar residues" evidence="6">
    <location>
        <begin position="263"/>
        <end position="273"/>
    </location>
</feature>
<feature type="compositionally biased region" description="Polar residues" evidence="6">
    <location>
        <begin position="361"/>
        <end position="373"/>
    </location>
</feature>
<evidence type="ECO:0000256" key="2">
    <source>
        <dbReference type="ARBA" id="ARBA00022741"/>
    </source>
</evidence>
<dbReference type="PANTHER" id="PTHR23069">
    <property type="entry name" value="AAA DOMAIN-CONTAINING"/>
    <property type="match status" value="1"/>
</dbReference>
<feature type="compositionally biased region" description="Polar residues" evidence="6">
    <location>
        <begin position="231"/>
        <end position="245"/>
    </location>
</feature>
<dbReference type="PROSITE" id="PS50014">
    <property type="entry name" value="BROMODOMAIN_2"/>
    <property type="match status" value="1"/>
</dbReference>
<proteinExistence type="inferred from homology"/>
<dbReference type="Pfam" id="PF17862">
    <property type="entry name" value="AAA_lid_3"/>
    <property type="match status" value="1"/>
</dbReference>
<feature type="compositionally biased region" description="Polar residues" evidence="6">
    <location>
        <begin position="1267"/>
        <end position="1279"/>
    </location>
</feature>
<dbReference type="GO" id="GO:0045815">
    <property type="term" value="P:transcription initiation-coupled chromatin remodeling"/>
    <property type="evidence" value="ECO:0007669"/>
    <property type="project" value="TreeGrafter"/>
</dbReference>
<accession>A0AAW1UK78</accession>
<feature type="compositionally biased region" description="Low complexity" evidence="6">
    <location>
        <begin position="17"/>
        <end position="37"/>
    </location>
</feature>
<dbReference type="FunFam" id="3.40.50.300:FF:000061">
    <property type="entry name" value="ATPase family, AAA domain-containing 2"/>
    <property type="match status" value="1"/>
</dbReference>
<comment type="caution">
    <text evidence="8">The sequence shown here is derived from an EMBL/GenBank/DDBJ whole genome shotgun (WGS) entry which is preliminary data.</text>
</comment>
<dbReference type="InterPro" id="IPR027417">
    <property type="entry name" value="P-loop_NTPase"/>
</dbReference>
<dbReference type="GO" id="GO:0016887">
    <property type="term" value="F:ATP hydrolysis activity"/>
    <property type="evidence" value="ECO:0007669"/>
    <property type="project" value="InterPro"/>
</dbReference>
<feature type="region of interest" description="Disordered" evidence="6">
    <location>
        <begin position="214"/>
        <end position="488"/>
    </location>
</feature>
<keyword evidence="3" id="KW-0067">ATP-binding</keyword>
<feature type="region of interest" description="Disordered" evidence="6">
    <location>
        <begin position="1"/>
        <end position="63"/>
    </location>
</feature>
<keyword evidence="9" id="KW-1185">Reference proteome</keyword>
<dbReference type="InterPro" id="IPR003960">
    <property type="entry name" value="ATPase_AAA_CS"/>
</dbReference>
<feature type="region of interest" description="Disordered" evidence="6">
    <location>
        <begin position="160"/>
        <end position="181"/>
    </location>
</feature>
<keyword evidence="4 5" id="KW-0103">Bromodomain</keyword>
<feature type="compositionally biased region" description="Basic and acidic residues" evidence="6">
    <location>
        <begin position="1169"/>
        <end position="1178"/>
    </location>
</feature>
<feature type="compositionally biased region" description="Basic residues" evidence="6">
    <location>
        <begin position="436"/>
        <end position="447"/>
    </location>
</feature>
<feature type="region of interest" description="Disordered" evidence="6">
    <location>
        <begin position="1169"/>
        <end position="1283"/>
    </location>
</feature>
<protein>
    <recommendedName>
        <fullName evidence="7">Bromo domain-containing protein</fullName>
    </recommendedName>
</protein>
<evidence type="ECO:0000256" key="4">
    <source>
        <dbReference type="ARBA" id="ARBA00023117"/>
    </source>
</evidence>
<dbReference type="SUPFAM" id="SSF52540">
    <property type="entry name" value="P-loop containing nucleoside triphosphate hydrolases"/>
    <property type="match status" value="2"/>
</dbReference>
<dbReference type="PRINTS" id="PR00503">
    <property type="entry name" value="BROMODOMAIN"/>
</dbReference>
<dbReference type="SMART" id="SM00382">
    <property type="entry name" value="AAA"/>
    <property type="match status" value="1"/>
</dbReference>
<name>A0AAW1UK78_9CUCU</name>
<evidence type="ECO:0000313" key="9">
    <source>
        <dbReference type="Proteomes" id="UP001431783"/>
    </source>
</evidence>
<dbReference type="PROSITE" id="PS00674">
    <property type="entry name" value="AAA"/>
    <property type="match status" value="1"/>
</dbReference>
<feature type="domain" description="Bromo" evidence="7">
    <location>
        <begin position="1031"/>
        <end position="1101"/>
    </location>
</feature>
<feature type="region of interest" description="Disordered" evidence="6">
    <location>
        <begin position="981"/>
        <end position="1002"/>
    </location>
</feature>
<dbReference type="SUPFAM" id="SSF47370">
    <property type="entry name" value="Bromodomain"/>
    <property type="match status" value="1"/>
</dbReference>
<dbReference type="EMBL" id="JARQZJ010000065">
    <property type="protein sequence ID" value="KAK9880502.1"/>
    <property type="molecule type" value="Genomic_DNA"/>
</dbReference>
<feature type="compositionally biased region" description="Pro residues" evidence="6">
    <location>
        <begin position="984"/>
        <end position="1000"/>
    </location>
</feature>
<dbReference type="GO" id="GO:0006337">
    <property type="term" value="P:nucleosome disassembly"/>
    <property type="evidence" value="ECO:0007669"/>
    <property type="project" value="TreeGrafter"/>
</dbReference>
<feature type="compositionally biased region" description="Polar residues" evidence="6">
    <location>
        <begin position="290"/>
        <end position="303"/>
    </location>
</feature>
<dbReference type="Proteomes" id="UP001431783">
    <property type="component" value="Unassembled WGS sequence"/>
</dbReference>
<gene>
    <name evidence="8" type="ORF">WA026_011742</name>
</gene>
<evidence type="ECO:0000256" key="6">
    <source>
        <dbReference type="SAM" id="MobiDB-lite"/>
    </source>
</evidence>
<feature type="compositionally biased region" description="Basic and acidic residues" evidence="6">
    <location>
        <begin position="274"/>
        <end position="289"/>
    </location>
</feature>
<evidence type="ECO:0000313" key="8">
    <source>
        <dbReference type="EMBL" id="KAK9880502.1"/>
    </source>
</evidence>
<comment type="similarity">
    <text evidence="1">Belongs to the AAA ATPase family.</text>
</comment>
<evidence type="ECO:0000256" key="5">
    <source>
        <dbReference type="PROSITE-ProRule" id="PRU00035"/>
    </source>
</evidence>
<dbReference type="CDD" id="cd05528">
    <property type="entry name" value="Bromo_AAA"/>
    <property type="match status" value="1"/>
</dbReference>
<dbReference type="SMART" id="SM00297">
    <property type="entry name" value="BROMO"/>
    <property type="match status" value="1"/>
</dbReference>
<dbReference type="Pfam" id="PF00439">
    <property type="entry name" value="Bromodomain"/>
    <property type="match status" value="1"/>
</dbReference>
<dbReference type="Pfam" id="PF00004">
    <property type="entry name" value="AAA"/>
    <property type="match status" value="1"/>
</dbReference>
<dbReference type="GO" id="GO:0003682">
    <property type="term" value="F:chromatin binding"/>
    <property type="evidence" value="ECO:0007669"/>
    <property type="project" value="TreeGrafter"/>
</dbReference>
<dbReference type="GO" id="GO:0042393">
    <property type="term" value="F:histone binding"/>
    <property type="evidence" value="ECO:0007669"/>
    <property type="project" value="TreeGrafter"/>
</dbReference>
<dbReference type="InterPro" id="IPR041569">
    <property type="entry name" value="AAA_lid_3"/>
</dbReference>
<dbReference type="Gene3D" id="1.10.8.60">
    <property type="match status" value="1"/>
</dbReference>
<dbReference type="PANTHER" id="PTHR23069:SF0">
    <property type="entry name" value="TAT-BINDING HOMOLOG 7"/>
    <property type="match status" value="1"/>
</dbReference>
<dbReference type="GO" id="GO:0006334">
    <property type="term" value="P:nucleosome assembly"/>
    <property type="evidence" value="ECO:0007669"/>
    <property type="project" value="TreeGrafter"/>
</dbReference>
<dbReference type="InterPro" id="IPR045199">
    <property type="entry name" value="ATAD2-like"/>
</dbReference>
<sequence>MVNTRRTGGPSKDKLASLRTTRSTTTAAAGCSSSFSESETEDSQPEDNSYNSNERKLRSRKKLVLPRVRELRKRYTYKKYTSHHRGNEKLLAGERGLKIYSTRKMPQDSDSSNPNFDDEIYSFRSRKTHRLQRVSSNLNRIERRTALSLRPISRKSYADDVHSPLTFNSDEGPKNYPKGKRTVKFKNTSWLANDQMHKMGYPNLNQYSEEDSRDAIEHNGTGEETRRKTRQTSSLNDINSTSIKNSKYLYEYDEQSRPKRSQNDVTSHSQQNCRELRSRSSNEKEKEDNLTTTRSRIQLLSDQEASKEALEDNSKYTEDVKDVKNINNNKKHKNVKNKSSSDSDVPLKLPKAERPSKVDNVVQQPQQYSLSSTRNRRGIISSDTSEDEKQQRRCRNKPEPIVNSKYSFRARPPKPSTQPNHNDFAIPAKSRGSRNLLRKRHYRRARRSSTSSSDSDSDETVRTFSKTPKSPHTKSEQRMKGKNLAGGSNIIPIGPETLDGSVRFDSVGGLDSHIQSLKEMIILPMLYPEVFGQFHINPPRGVLFHGPPGTGKTLIARALANECSLEKRKVSFFMRKGADLLSKWIGESEKQLRLLFEQAAEMKPSIIFFDELDGLIPTRSSRNDQIHASIVSTLLALMDGLDDRGEIIIIGATNRIDAIDPAFRRPGRFDRELYFPLPTKKDREEILNIHLSRWSKPPNSQLVSYLAQHAVGYCGSDLRALCTEAVIESFRRTYPQVYHSKHKLLLEPEKVDVRTMDFLRAKSMLVPAAHRINQSISKKLLPILEPLLGEHMKNIFAQMENSFPHGVNPKLARIKVSANIAPSHILLVGEGNEHGQTSYLGPAIMYKMEHIHSYVLDLSTLFRESNRSPEEATLQIINEAKKNVPSVIYIPCIDELWKLVPETTRAILIAELMQLDPHLPMLLLATSSSSYKELPERIRNMFSTYRKEMFSISPPSADQRRAFFKPLVMDNSLKSYKVVKHKPTTPPPLPKAPTPPPVPPTEEEIRKLYDKEEHTLRELRIFLRDMCRKLANNRLFYIFTKPVDLEEVPDYTTIIKQPMDLETMMTKVDLYRYECAKDFLADIELIVENALEYNPDRSSVDKQIRHKACSLRDYAYTLIKTEMDSDFEDKCQSIAESRKKRKIKIRNLPEYLVTPEIIKRIELNEKSLDAKKSDDDSKVTPARKRRVRPWSKGLIRANKRKKKDKQVPEHDYNEDKDVDKSSGDESKENKPDLDTTRMSTCTDEDTVRPVMNGSCDMSKTDHENIEMTPSRSENISWQSPRRRPSDFYNQSELLDDNILLDDADQILSEGGDNIPKFHIECSHHELELVLDQIVKHTAGYTLHSLLDLHNQLSKIVRKYLRTQIRTTLPKELQKELNRFKKEENADILSDSSQSSITSNFR</sequence>
<dbReference type="InterPro" id="IPR001487">
    <property type="entry name" value="Bromodomain"/>
</dbReference>
<dbReference type="PROSITE" id="PS00633">
    <property type="entry name" value="BROMODOMAIN_1"/>
    <property type="match status" value="1"/>
</dbReference>
<evidence type="ECO:0000256" key="3">
    <source>
        <dbReference type="ARBA" id="ARBA00022840"/>
    </source>
</evidence>
<keyword evidence="2" id="KW-0547">Nucleotide-binding</keyword>
<feature type="compositionally biased region" description="Basic and acidic residues" evidence="6">
    <location>
        <begin position="1205"/>
        <end position="1235"/>
    </location>
</feature>
<dbReference type="Gene3D" id="1.20.920.10">
    <property type="entry name" value="Bromodomain-like"/>
    <property type="match status" value="1"/>
</dbReference>